<dbReference type="Gene3D" id="3.40.1360.10">
    <property type="match status" value="1"/>
</dbReference>
<dbReference type="InterPro" id="IPR006171">
    <property type="entry name" value="TOPRIM_dom"/>
</dbReference>
<comment type="function">
    <text evidence="12">RNA polymerase that catalyzes the synthesis of short RNA molecules used as primers for DNA polymerase during DNA replication.</text>
</comment>
<comment type="catalytic activity">
    <reaction evidence="12">
        <text>ssDNA + n NTP = ssDNA/pppN(pN)n-1 hybrid + (n-1) diphosphate.</text>
        <dbReference type="EC" id="2.7.7.101"/>
    </reaction>
</comment>
<dbReference type="Pfam" id="PF13155">
    <property type="entry name" value="Toprim_2"/>
    <property type="match status" value="1"/>
</dbReference>
<evidence type="ECO:0000256" key="4">
    <source>
        <dbReference type="ARBA" id="ARBA00022695"/>
    </source>
</evidence>
<protein>
    <recommendedName>
        <fullName evidence="12">DNA primase</fullName>
        <ecNumber evidence="12">2.7.7.101</ecNumber>
    </recommendedName>
</protein>
<comment type="domain">
    <text evidence="12">Contains an N-terminal zinc-binding domain, a central core domain that contains the primase activity, and a C-terminal DnaB-binding domain.</text>
</comment>
<dbReference type="FunFam" id="3.90.580.10:FF:000001">
    <property type="entry name" value="DNA primase"/>
    <property type="match status" value="1"/>
</dbReference>
<dbReference type="OrthoDB" id="9803773at2"/>
<evidence type="ECO:0000256" key="13">
    <source>
        <dbReference type="PIRSR" id="PIRSR002811-1"/>
    </source>
</evidence>
<dbReference type="HOGENOM" id="CLU_013501_5_3_5"/>
<keyword evidence="10 12" id="KW-0238">DNA-binding</keyword>
<dbReference type="PATRIC" id="fig|1123269.5.peg.45"/>
<dbReference type="Proteomes" id="UP000018851">
    <property type="component" value="Chromosome"/>
</dbReference>
<dbReference type="SMART" id="SM00493">
    <property type="entry name" value="TOPRIM"/>
    <property type="match status" value="1"/>
</dbReference>
<dbReference type="GO" id="GO:1990077">
    <property type="term" value="C:primosome complex"/>
    <property type="evidence" value="ECO:0007669"/>
    <property type="project" value="UniProtKB-KW"/>
</dbReference>
<keyword evidence="17" id="KW-1185">Reference proteome</keyword>
<evidence type="ECO:0000256" key="12">
    <source>
        <dbReference type="HAMAP-Rule" id="MF_00974"/>
    </source>
</evidence>
<comment type="cofactor">
    <cofactor evidence="12 13">
        <name>Zn(2+)</name>
        <dbReference type="ChEBI" id="CHEBI:29105"/>
    </cofactor>
    <text evidence="12 13">Binds 1 zinc ion per monomer.</text>
</comment>
<dbReference type="KEGG" id="ssan:NX02_00240"/>
<keyword evidence="7 12" id="KW-0863">Zinc-finger</keyword>
<dbReference type="FunFam" id="3.90.980.10:FF:000001">
    <property type="entry name" value="DNA primase"/>
    <property type="match status" value="1"/>
</dbReference>
<dbReference type="InterPro" id="IPR036977">
    <property type="entry name" value="DNA_primase_Znf_CHC2"/>
</dbReference>
<evidence type="ECO:0000256" key="2">
    <source>
        <dbReference type="ARBA" id="ARBA00022515"/>
    </source>
</evidence>
<dbReference type="Gene3D" id="3.90.980.10">
    <property type="entry name" value="DNA primase, catalytic core, N-terminal domain"/>
    <property type="match status" value="1"/>
</dbReference>
<accession>W0A5Q9</accession>
<feature type="region of interest" description="Disordered" evidence="14">
    <location>
        <begin position="425"/>
        <end position="445"/>
    </location>
</feature>
<keyword evidence="2 12" id="KW-0639">Primosome</keyword>
<keyword evidence="3 12" id="KW-0808">Transferase</keyword>
<keyword evidence="11 12" id="KW-0804">Transcription</keyword>
<name>W0A5Q9_9SPHN</name>
<dbReference type="SUPFAM" id="SSF57783">
    <property type="entry name" value="Zinc beta-ribbon"/>
    <property type="match status" value="1"/>
</dbReference>
<dbReference type="Gene3D" id="3.90.580.10">
    <property type="entry name" value="Zinc finger, CHC2-type domain"/>
    <property type="match status" value="1"/>
</dbReference>
<dbReference type="InterPro" id="IPR030846">
    <property type="entry name" value="DnaG_bac"/>
</dbReference>
<evidence type="ECO:0000256" key="10">
    <source>
        <dbReference type="ARBA" id="ARBA00023125"/>
    </source>
</evidence>
<evidence type="ECO:0000256" key="7">
    <source>
        <dbReference type="ARBA" id="ARBA00022771"/>
    </source>
</evidence>
<dbReference type="GO" id="GO:0003677">
    <property type="term" value="F:DNA binding"/>
    <property type="evidence" value="ECO:0007669"/>
    <property type="project" value="UniProtKB-KW"/>
</dbReference>
<keyword evidence="1 12" id="KW-0240">DNA-directed RNA polymerase</keyword>
<comment type="similarity">
    <text evidence="12">Belongs to the DnaG primase family.</text>
</comment>
<dbReference type="GO" id="GO:0003899">
    <property type="term" value="F:DNA-directed RNA polymerase activity"/>
    <property type="evidence" value="ECO:0007669"/>
    <property type="project" value="UniProtKB-UniRule"/>
</dbReference>
<dbReference type="RefSeq" id="WP_025290205.1">
    <property type="nucleotide sequence ID" value="NZ_CP006644.1"/>
</dbReference>
<dbReference type="PANTHER" id="PTHR30313:SF2">
    <property type="entry name" value="DNA PRIMASE"/>
    <property type="match status" value="1"/>
</dbReference>
<dbReference type="EMBL" id="CP006644">
    <property type="protein sequence ID" value="AHE51817.1"/>
    <property type="molecule type" value="Genomic_DNA"/>
</dbReference>
<feature type="domain" description="Toprim" evidence="15">
    <location>
        <begin position="254"/>
        <end position="336"/>
    </location>
</feature>
<evidence type="ECO:0000259" key="15">
    <source>
        <dbReference type="PROSITE" id="PS50880"/>
    </source>
</evidence>
<evidence type="ECO:0000256" key="11">
    <source>
        <dbReference type="ARBA" id="ARBA00023163"/>
    </source>
</evidence>
<sequence>MALSPQFLDELRDRTTLSTLIGRTVKLTRKGREYSACCPFHQEKTPSFYVNDEKGFYHCFGCSAHGDAIKWLTEARGLPFMDAVKELAATAGMEVPAPDPRAAARAERAVGLTDAMEAAARWFQDQLAGIDGSEARAYLEKRGIAAATIKAFGIGFAPDSRGKLRKALDGFGDQMLVDCGLLIAPEDSREPYDRFRGRLMIPIRDQRGRTIAFGGRIIGQGEPKYLNSPETALFDKGRTLYNLDRAAPAARRAGRVIVVEGYLDVIALAQAGIDEAVAPLGTALTEAQLERLWKIVDVPTLCFDGDNAGQKAAMRAAERAYAAMVPGQSLRFVSLPGGKDPDDVIREGGAAAFEAVAATPRLLVDLLWETAAAGLDLAGPDGRAALRHRLDEVANAHTVRVIAEEYRRAFRDRFYQDFGWKRGGDRDGNRDGRGGGAGGPRRLPPGQRAVEEAVLRAVLVGLALWPRAIAAVAEPLSDLLIDDPQLSEVRDELLSTAITRPTLDDGALRSILDMLRMPPKGDRGAAPELGYAFLKSADDSESAEYQLRELVELLAREQALTQEFERVAQRLIEDLSPSNYEALESRRQALREARAALLGRAYEIGSGPEEQV</sequence>
<evidence type="ECO:0000256" key="1">
    <source>
        <dbReference type="ARBA" id="ARBA00022478"/>
    </source>
</evidence>
<dbReference type="AlphaFoldDB" id="W0A5Q9"/>
<evidence type="ECO:0000313" key="17">
    <source>
        <dbReference type="Proteomes" id="UP000018851"/>
    </source>
</evidence>
<keyword evidence="8 12" id="KW-0862">Zinc</keyword>
<dbReference type="CDD" id="cd03364">
    <property type="entry name" value="TOPRIM_DnaG_primases"/>
    <property type="match status" value="1"/>
</dbReference>
<dbReference type="GO" id="GO:0005737">
    <property type="term" value="C:cytoplasm"/>
    <property type="evidence" value="ECO:0007669"/>
    <property type="project" value="TreeGrafter"/>
</dbReference>
<keyword evidence="9" id="KW-0460">Magnesium</keyword>
<feature type="zinc finger region" description="CHC2-type" evidence="12 13">
    <location>
        <begin position="38"/>
        <end position="62"/>
    </location>
</feature>
<dbReference type="InterPro" id="IPR013264">
    <property type="entry name" value="DNAG_N"/>
</dbReference>
<dbReference type="PANTHER" id="PTHR30313">
    <property type="entry name" value="DNA PRIMASE"/>
    <property type="match status" value="1"/>
</dbReference>
<dbReference type="InterPro" id="IPR002694">
    <property type="entry name" value="Znf_CHC2"/>
</dbReference>
<dbReference type="Pfam" id="PF01807">
    <property type="entry name" value="Zn_ribbon_DnaG"/>
    <property type="match status" value="1"/>
</dbReference>
<evidence type="ECO:0000256" key="9">
    <source>
        <dbReference type="ARBA" id="ARBA00022842"/>
    </source>
</evidence>
<dbReference type="STRING" id="1123269.NX02_00240"/>
<keyword evidence="5 12" id="KW-0235">DNA replication</keyword>
<dbReference type="SMART" id="SM00400">
    <property type="entry name" value="ZnF_CHCC"/>
    <property type="match status" value="1"/>
</dbReference>
<evidence type="ECO:0000256" key="3">
    <source>
        <dbReference type="ARBA" id="ARBA00022679"/>
    </source>
</evidence>
<dbReference type="GO" id="GO:0000428">
    <property type="term" value="C:DNA-directed RNA polymerase complex"/>
    <property type="evidence" value="ECO:0007669"/>
    <property type="project" value="UniProtKB-KW"/>
</dbReference>
<keyword evidence="4 12" id="KW-0548">Nucleotidyltransferase</keyword>
<dbReference type="eggNOG" id="COG0358">
    <property type="taxonomic scope" value="Bacteria"/>
</dbReference>
<evidence type="ECO:0000256" key="8">
    <source>
        <dbReference type="ARBA" id="ARBA00022833"/>
    </source>
</evidence>
<keyword evidence="6 12" id="KW-0479">Metal-binding</keyword>
<evidence type="ECO:0000313" key="16">
    <source>
        <dbReference type="EMBL" id="AHE51817.1"/>
    </source>
</evidence>
<proteinExistence type="inferred from homology"/>
<dbReference type="NCBIfam" id="TIGR01391">
    <property type="entry name" value="dnaG"/>
    <property type="match status" value="1"/>
</dbReference>
<dbReference type="FunFam" id="3.40.1360.10:FF:000002">
    <property type="entry name" value="DNA primase"/>
    <property type="match status" value="1"/>
</dbReference>
<evidence type="ECO:0000256" key="14">
    <source>
        <dbReference type="SAM" id="MobiDB-lite"/>
    </source>
</evidence>
<gene>
    <name evidence="12" type="primary">dnaG</name>
    <name evidence="16" type="ORF">NX02_00240</name>
</gene>
<dbReference type="InterPro" id="IPR034151">
    <property type="entry name" value="TOPRIM_DnaG_bac"/>
</dbReference>
<dbReference type="HAMAP" id="MF_00974">
    <property type="entry name" value="DNA_primase_DnaG"/>
    <property type="match status" value="1"/>
</dbReference>
<evidence type="ECO:0000256" key="5">
    <source>
        <dbReference type="ARBA" id="ARBA00022705"/>
    </source>
</evidence>
<evidence type="ECO:0000256" key="6">
    <source>
        <dbReference type="ARBA" id="ARBA00022723"/>
    </source>
</evidence>
<dbReference type="GO" id="GO:0008270">
    <property type="term" value="F:zinc ion binding"/>
    <property type="evidence" value="ECO:0007669"/>
    <property type="project" value="UniProtKB-UniRule"/>
</dbReference>
<dbReference type="PROSITE" id="PS50880">
    <property type="entry name" value="TOPRIM"/>
    <property type="match status" value="1"/>
</dbReference>
<dbReference type="InterPro" id="IPR050219">
    <property type="entry name" value="DnaG_primase"/>
</dbReference>
<dbReference type="InterPro" id="IPR006295">
    <property type="entry name" value="DNA_primase_DnaG"/>
</dbReference>
<dbReference type="SUPFAM" id="SSF56731">
    <property type="entry name" value="DNA primase core"/>
    <property type="match status" value="1"/>
</dbReference>
<comment type="subunit">
    <text evidence="12">Monomer. Interacts with DnaB.</text>
</comment>
<organism evidence="16 17">
    <name type="scientific">Sphingomonas sanxanigenens DSM 19645 = NX02</name>
    <dbReference type="NCBI Taxonomy" id="1123269"/>
    <lineage>
        <taxon>Bacteria</taxon>
        <taxon>Pseudomonadati</taxon>
        <taxon>Pseudomonadota</taxon>
        <taxon>Alphaproteobacteria</taxon>
        <taxon>Sphingomonadales</taxon>
        <taxon>Sphingomonadaceae</taxon>
        <taxon>Sphingomonas</taxon>
    </lineage>
</organism>
<reference evidence="16 17" key="1">
    <citation type="submission" date="2013-07" db="EMBL/GenBank/DDBJ databases">
        <title>Completed genome of Sphingomonas sanxanigenens NX02.</title>
        <authorList>
            <person name="Ma T."/>
            <person name="Huang H."/>
            <person name="Wu M."/>
            <person name="Li X."/>
            <person name="Li G."/>
        </authorList>
    </citation>
    <scope>NUCLEOTIDE SEQUENCE [LARGE SCALE GENOMIC DNA]</scope>
    <source>
        <strain evidence="16 17">NX02</strain>
    </source>
</reference>
<dbReference type="Pfam" id="PF08275">
    <property type="entry name" value="DNAG_N"/>
    <property type="match status" value="1"/>
</dbReference>
<dbReference type="InterPro" id="IPR037068">
    <property type="entry name" value="DNA_primase_core_N_sf"/>
</dbReference>
<dbReference type="EC" id="2.7.7.101" evidence="12"/>
<dbReference type="GO" id="GO:0006269">
    <property type="term" value="P:DNA replication, synthesis of primer"/>
    <property type="evidence" value="ECO:0007669"/>
    <property type="project" value="UniProtKB-UniRule"/>
</dbReference>